<dbReference type="GO" id="GO:0005737">
    <property type="term" value="C:cytoplasm"/>
    <property type="evidence" value="ECO:0007669"/>
    <property type="project" value="UniProtKB-SubCell"/>
</dbReference>
<proteinExistence type="inferred from homology"/>
<dbReference type="Proteomes" id="UP000221011">
    <property type="component" value="Chromosome"/>
</dbReference>
<dbReference type="CDD" id="cd16444">
    <property type="entry name" value="LipB"/>
    <property type="match status" value="1"/>
</dbReference>
<evidence type="ECO:0000313" key="12">
    <source>
        <dbReference type="Proteomes" id="UP000221011"/>
    </source>
</evidence>
<gene>
    <name evidence="5" type="primary">lipB</name>
    <name evidence="11" type="ORF">KY5_7278</name>
</gene>
<comment type="miscellaneous">
    <text evidence="5">In the reaction, the free carboxyl group of octanoic acid is attached via an amide linkage to the epsilon-amino group of a specific lysine residue of lipoyl domains of lipoate-dependent enzymes.</text>
</comment>
<accession>A0A291QLB0</accession>
<dbReference type="UniPathway" id="UPA00538">
    <property type="reaction ID" value="UER00592"/>
</dbReference>
<dbReference type="GO" id="GO:0009249">
    <property type="term" value="P:protein lipoylation"/>
    <property type="evidence" value="ECO:0007669"/>
    <property type="project" value="InterPro"/>
</dbReference>
<dbReference type="PROSITE" id="PS01313">
    <property type="entry name" value="LIPB"/>
    <property type="match status" value="1"/>
</dbReference>
<dbReference type="PIRSF" id="PIRSF016262">
    <property type="entry name" value="LPLase"/>
    <property type="match status" value="1"/>
</dbReference>
<organism evidence="11 12">
    <name type="scientific">Streptomyces formicae</name>
    <dbReference type="NCBI Taxonomy" id="1616117"/>
    <lineage>
        <taxon>Bacteria</taxon>
        <taxon>Bacillati</taxon>
        <taxon>Actinomycetota</taxon>
        <taxon>Actinomycetes</taxon>
        <taxon>Kitasatosporales</taxon>
        <taxon>Streptomycetaceae</taxon>
        <taxon>Streptomyces</taxon>
    </lineage>
</organism>
<dbReference type="InterPro" id="IPR004143">
    <property type="entry name" value="BPL_LPL_catalytic"/>
</dbReference>
<comment type="function">
    <text evidence="4 5 6">Catalyzes the transfer of endogenously produced octanoic acid from octanoyl-acyl-carrier-protein onto the lipoyl domains of lipoate-dependent enzymes. Lipoyl-ACP can also act as a substrate although octanoyl-ACP is likely to be the physiological substrate.</text>
</comment>
<dbReference type="InterPro" id="IPR000544">
    <property type="entry name" value="Octanoyltransferase"/>
</dbReference>
<evidence type="ECO:0000256" key="6">
    <source>
        <dbReference type="PIRNR" id="PIRNR016262"/>
    </source>
</evidence>
<keyword evidence="2 5" id="KW-0808">Transferase</keyword>
<dbReference type="PANTHER" id="PTHR10993">
    <property type="entry name" value="OCTANOYLTRANSFERASE"/>
    <property type="match status" value="1"/>
</dbReference>
<dbReference type="HAMAP" id="MF_00013">
    <property type="entry name" value="LipB"/>
    <property type="match status" value="1"/>
</dbReference>
<reference evidence="11 12" key="1">
    <citation type="submission" date="2017-08" db="EMBL/GenBank/DDBJ databases">
        <title>Complete Genome Sequence of Streptomyces formicae KY5, the formicamycin producer.</title>
        <authorList>
            <person name="Holmes N.A."/>
            <person name="Devine R."/>
            <person name="Qin Z."/>
            <person name="Seipke R.F."/>
            <person name="Wilkinson B."/>
            <person name="Hutchings M.I."/>
        </authorList>
    </citation>
    <scope>NUCLEOTIDE SEQUENCE [LARGE SCALE GENOMIC DNA]</scope>
    <source>
        <strain evidence="11 12">KY5</strain>
    </source>
</reference>
<evidence type="ECO:0000256" key="4">
    <source>
        <dbReference type="ARBA" id="ARBA00024732"/>
    </source>
</evidence>
<comment type="catalytic activity">
    <reaction evidence="5 6">
        <text>octanoyl-[ACP] + L-lysyl-[protein] = N(6)-octanoyl-L-lysyl-[protein] + holo-[ACP] + H(+)</text>
        <dbReference type="Rhea" id="RHEA:17665"/>
        <dbReference type="Rhea" id="RHEA-COMP:9636"/>
        <dbReference type="Rhea" id="RHEA-COMP:9685"/>
        <dbReference type="Rhea" id="RHEA-COMP:9752"/>
        <dbReference type="Rhea" id="RHEA-COMP:9928"/>
        <dbReference type="ChEBI" id="CHEBI:15378"/>
        <dbReference type="ChEBI" id="CHEBI:29969"/>
        <dbReference type="ChEBI" id="CHEBI:64479"/>
        <dbReference type="ChEBI" id="CHEBI:78463"/>
        <dbReference type="ChEBI" id="CHEBI:78809"/>
        <dbReference type="EC" id="2.3.1.181"/>
    </reaction>
</comment>
<evidence type="ECO:0000313" key="11">
    <source>
        <dbReference type="EMBL" id="ATL32296.1"/>
    </source>
</evidence>
<sequence>MGARELERVDLGEVPYLDAMEDMRGWVERRRAGTIGDRLVLLTHPPVITYGTRTPADELPRADSPIPLVEVDRGGRATYHGPGQLVGYLVLNLRERGPGDIVRWVENALIEAVGSLGFATLRRDTPAGAQSLVGVWTPRHDKLASIGMRIRGGVTSHGFALNVSSDLDEFTRFTACGLPDVAMTSLAELAAERGVVAPGEAAVRDAVARAFGAER</sequence>
<feature type="domain" description="BPL/LPL catalytic" evidence="10">
    <location>
        <begin position="33"/>
        <end position="215"/>
    </location>
</feature>
<keyword evidence="12" id="KW-1185">Reference proteome</keyword>
<name>A0A291QLB0_9ACTN</name>
<dbReference type="AlphaFoldDB" id="A0A291QLB0"/>
<evidence type="ECO:0000256" key="1">
    <source>
        <dbReference type="ARBA" id="ARBA00004821"/>
    </source>
</evidence>
<feature type="binding site" evidence="5 8">
    <location>
        <begin position="73"/>
        <end position="80"/>
    </location>
    <ligand>
        <name>substrate</name>
    </ligand>
</feature>
<comment type="similarity">
    <text evidence="5 6">Belongs to the LipB family.</text>
</comment>
<feature type="binding site" evidence="5 8">
    <location>
        <begin position="145"/>
        <end position="147"/>
    </location>
    <ligand>
        <name>substrate</name>
    </ligand>
</feature>
<evidence type="ECO:0000256" key="2">
    <source>
        <dbReference type="ARBA" id="ARBA00022679"/>
    </source>
</evidence>
<dbReference type="PROSITE" id="PS51733">
    <property type="entry name" value="BPL_LPL_CATALYTIC"/>
    <property type="match status" value="1"/>
</dbReference>
<dbReference type="InterPro" id="IPR045864">
    <property type="entry name" value="aa-tRNA-synth_II/BPL/LPL"/>
</dbReference>
<feature type="site" description="Lowers pKa of active site Cys" evidence="5 9">
    <location>
        <position position="142"/>
    </location>
</feature>
<protein>
    <recommendedName>
        <fullName evidence="5 6">Octanoyltransferase</fullName>
        <ecNumber evidence="5 6">2.3.1.181</ecNumber>
    </recommendedName>
    <alternativeName>
        <fullName evidence="5">Lipoate-protein ligase B</fullName>
    </alternativeName>
    <alternativeName>
        <fullName evidence="5">Lipoyl/octanoyl transferase</fullName>
    </alternativeName>
    <alternativeName>
        <fullName evidence="5">Octanoyl-[acyl-carrier-protein]-protein N-octanoyltransferase</fullName>
    </alternativeName>
</protein>
<dbReference type="NCBIfam" id="TIGR00214">
    <property type="entry name" value="lipB"/>
    <property type="match status" value="1"/>
</dbReference>
<evidence type="ECO:0000256" key="5">
    <source>
        <dbReference type="HAMAP-Rule" id="MF_00013"/>
    </source>
</evidence>
<dbReference type="RefSeq" id="WP_234363041.1">
    <property type="nucleotide sequence ID" value="NZ_CP022685.1"/>
</dbReference>
<feature type="binding site" evidence="5 8">
    <location>
        <begin position="158"/>
        <end position="160"/>
    </location>
    <ligand>
        <name>substrate</name>
    </ligand>
</feature>
<dbReference type="KEGG" id="sfk:KY5_7278"/>
<keyword evidence="3 5" id="KW-0012">Acyltransferase</keyword>
<feature type="active site" description="Acyl-thioester intermediate" evidence="5 7">
    <location>
        <position position="176"/>
    </location>
</feature>
<dbReference type="Gene3D" id="3.30.930.10">
    <property type="entry name" value="Bira Bifunctional Protein, Domain 2"/>
    <property type="match status" value="1"/>
</dbReference>
<evidence type="ECO:0000256" key="9">
    <source>
        <dbReference type="PIRSR" id="PIRSR016262-3"/>
    </source>
</evidence>
<evidence type="ECO:0000259" key="10">
    <source>
        <dbReference type="PROSITE" id="PS51733"/>
    </source>
</evidence>
<comment type="subcellular location">
    <subcellularLocation>
        <location evidence="5">Cytoplasm</location>
    </subcellularLocation>
</comment>
<evidence type="ECO:0000256" key="8">
    <source>
        <dbReference type="PIRSR" id="PIRSR016262-2"/>
    </source>
</evidence>
<evidence type="ECO:0000256" key="3">
    <source>
        <dbReference type="ARBA" id="ARBA00023315"/>
    </source>
</evidence>
<dbReference type="GO" id="GO:0033819">
    <property type="term" value="F:lipoyl(octanoyl) transferase activity"/>
    <property type="evidence" value="ECO:0007669"/>
    <property type="project" value="UniProtKB-EC"/>
</dbReference>
<dbReference type="SUPFAM" id="SSF55681">
    <property type="entry name" value="Class II aaRS and biotin synthetases"/>
    <property type="match status" value="1"/>
</dbReference>
<evidence type="ECO:0000256" key="7">
    <source>
        <dbReference type="PIRSR" id="PIRSR016262-1"/>
    </source>
</evidence>
<dbReference type="EC" id="2.3.1.181" evidence="5 6"/>
<dbReference type="EMBL" id="CP022685">
    <property type="protein sequence ID" value="ATL32296.1"/>
    <property type="molecule type" value="Genomic_DNA"/>
</dbReference>
<dbReference type="Pfam" id="PF21948">
    <property type="entry name" value="LplA-B_cat"/>
    <property type="match status" value="1"/>
</dbReference>
<keyword evidence="5" id="KW-0963">Cytoplasm</keyword>
<comment type="pathway">
    <text evidence="1 5 6">Protein modification; protein lipoylation via endogenous pathway; protein N(6)-(lipoyl)lysine from octanoyl-[acyl-carrier-protein]: step 1/2.</text>
</comment>
<dbReference type="InterPro" id="IPR020605">
    <property type="entry name" value="Octanoyltransferase_CS"/>
</dbReference>
<dbReference type="PANTHER" id="PTHR10993:SF7">
    <property type="entry name" value="LIPOYLTRANSFERASE 2, MITOCHONDRIAL-RELATED"/>
    <property type="match status" value="1"/>
</dbReference>